<evidence type="ECO:0000256" key="2">
    <source>
        <dbReference type="ARBA" id="ARBA00006275"/>
    </source>
</evidence>
<evidence type="ECO:0000256" key="4">
    <source>
        <dbReference type="ARBA" id="ARBA00023136"/>
    </source>
</evidence>
<dbReference type="InterPro" id="IPR011990">
    <property type="entry name" value="TPR-like_helical_dom_sf"/>
</dbReference>
<dbReference type="Pfam" id="PF14322">
    <property type="entry name" value="SusD-like_3"/>
    <property type="match status" value="1"/>
</dbReference>
<protein>
    <submittedName>
        <fullName evidence="8">RagB/SusD family nutrient uptake outer membrane protein</fullName>
    </submittedName>
</protein>
<evidence type="ECO:0000256" key="3">
    <source>
        <dbReference type="ARBA" id="ARBA00022729"/>
    </source>
</evidence>
<feature type="domain" description="RagB/SusD" evidence="6">
    <location>
        <begin position="323"/>
        <end position="424"/>
    </location>
</feature>
<dbReference type="Proteomes" id="UP001595526">
    <property type="component" value="Unassembled WGS sequence"/>
</dbReference>
<gene>
    <name evidence="8" type="ORF">ACFOET_10945</name>
</gene>
<reference evidence="9" key="1">
    <citation type="journal article" date="2019" name="Int. J. Syst. Evol. Microbiol.">
        <title>The Global Catalogue of Microorganisms (GCM) 10K type strain sequencing project: providing services to taxonomists for standard genome sequencing and annotation.</title>
        <authorList>
            <consortium name="The Broad Institute Genomics Platform"/>
            <consortium name="The Broad Institute Genome Sequencing Center for Infectious Disease"/>
            <person name="Wu L."/>
            <person name="Ma J."/>
        </authorList>
    </citation>
    <scope>NUCLEOTIDE SEQUENCE [LARGE SCALE GENOMIC DNA]</scope>
    <source>
        <strain evidence="9">KCTC 52416</strain>
    </source>
</reference>
<dbReference type="InterPro" id="IPR012944">
    <property type="entry name" value="SusD_RagB_dom"/>
</dbReference>
<dbReference type="PROSITE" id="PS51257">
    <property type="entry name" value="PROKAR_LIPOPROTEIN"/>
    <property type="match status" value="1"/>
</dbReference>
<feature type="domain" description="SusD-like N-terminal" evidence="7">
    <location>
        <begin position="19"/>
        <end position="220"/>
    </location>
</feature>
<sequence length="445" mass="50524">MKSIIVPCLLVLFLGACNEFLSVKPDRKLAVPRSSKDLQALMDHVATMNYGFSAGLSEIASDNVFYTNQTWSSITSEEDRASYVWQKTPVASIYWNTVYRKVIAANTVIDLIDEVSHETLSQRNGILGQAKFFRAISFFDLVQLFAVPFDAASASQRLGIVLRLTSDINVPSQRATVADSYAQIIEDLESAAELLPIASPRYPTRPSKAAAYGALARCYLAMGNYEVAGKYADLCLQIRQQLLDYNQIEVRPYPFDRFNDEVIFYSELAGYSMLTESRLRVDTALMTQYLDTDLRLRLFFTKMTDGYYAFTGDYGQNNTAFKFNGITTSEMLLTRAECYIRNSRASEALNDLNTFKRNRYQEKSFVAFDGVTDAAILSEILSERRKELVFRGVRWSDIRRLDQEVPLELKRQLGKESYVLKNSDIKSFAFLIPTQIIELTGIEQN</sequence>
<accession>A0ABV7JM04</accession>
<evidence type="ECO:0000256" key="5">
    <source>
        <dbReference type="ARBA" id="ARBA00023237"/>
    </source>
</evidence>
<comment type="caution">
    <text evidence="8">The sequence shown here is derived from an EMBL/GenBank/DDBJ whole genome shotgun (WGS) entry which is preliminary data.</text>
</comment>
<dbReference type="InterPro" id="IPR033985">
    <property type="entry name" value="SusD-like_N"/>
</dbReference>
<name>A0ABV7JM04_9SPHI</name>
<evidence type="ECO:0000256" key="1">
    <source>
        <dbReference type="ARBA" id="ARBA00004442"/>
    </source>
</evidence>
<comment type="subcellular location">
    <subcellularLocation>
        <location evidence="1">Cell outer membrane</location>
    </subcellularLocation>
</comment>
<dbReference type="Pfam" id="PF07980">
    <property type="entry name" value="SusD_RagB"/>
    <property type="match status" value="1"/>
</dbReference>
<evidence type="ECO:0000259" key="7">
    <source>
        <dbReference type="Pfam" id="PF14322"/>
    </source>
</evidence>
<keyword evidence="5" id="KW-0998">Cell outer membrane</keyword>
<evidence type="ECO:0000313" key="9">
    <source>
        <dbReference type="Proteomes" id="UP001595526"/>
    </source>
</evidence>
<dbReference type="RefSeq" id="WP_379022491.1">
    <property type="nucleotide sequence ID" value="NZ_JBHRTA010000031.1"/>
</dbReference>
<comment type="similarity">
    <text evidence="2">Belongs to the SusD family.</text>
</comment>
<keyword evidence="9" id="KW-1185">Reference proteome</keyword>
<dbReference type="SUPFAM" id="SSF48452">
    <property type="entry name" value="TPR-like"/>
    <property type="match status" value="1"/>
</dbReference>
<keyword evidence="3" id="KW-0732">Signal</keyword>
<organism evidence="8 9">
    <name type="scientific">Parapedobacter deserti</name>
    <dbReference type="NCBI Taxonomy" id="1912957"/>
    <lineage>
        <taxon>Bacteria</taxon>
        <taxon>Pseudomonadati</taxon>
        <taxon>Bacteroidota</taxon>
        <taxon>Sphingobacteriia</taxon>
        <taxon>Sphingobacteriales</taxon>
        <taxon>Sphingobacteriaceae</taxon>
        <taxon>Parapedobacter</taxon>
    </lineage>
</organism>
<dbReference type="EMBL" id="JBHRTA010000031">
    <property type="protein sequence ID" value="MFC3198127.1"/>
    <property type="molecule type" value="Genomic_DNA"/>
</dbReference>
<evidence type="ECO:0000313" key="8">
    <source>
        <dbReference type="EMBL" id="MFC3198127.1"/>
    </source>
</evidence>
<keyword evidence="4" id="KW-0472">Membrane</keyword>
<dbReference type="Gene3D" id="1.25.40.390">
    <property type="match status" value="1"/>
</dbReference>
<evidence type="ECO:0000259" key="6">
    <source>
        <dbReference type="Pfam" id="PF07980"/>
    </source>
</evidence>
<proteinExistence type="inferred from homology"/>